<dbReference type="Proteomes" id="UP000643403">
    <property type="component" value="Unassembled WGS sequence"/>
</dbReference>
<evidence type="ECO:0000313" key="4">
    <source>
        <dbReference type="EMBL" id="GGZ54321.1"/>
    </source>
</evidence>
<feature type="domain" description="Lnb-like transmembrane" evidence="3">
    <location>
        <begin position="258"/>
        <end position="330"/>
    </location>
</feature>
<dbReference type="RefSeq" id="WP_189446694.1">
    <property type="nucleotide sequence ID" value="NZ_BMXY01000001.1"/>
</dbReference>
<evidence type="ECO:0000256" key="1">
    <source>
        <dbReference type="SAM" id="Phobius"/>
    </source>
</evidence>
<organism evidence="4 5">
    <name type="scientific">Cognatilysobacter xinjiangensis</name>
    <dbReference type="NCBI Taxonomy" id="546892"/>
    <lineage>
        <taxon>Bacteria</taxon>
        <taxon>Pseudomonadati</taxon>
        <taxon>Pseudomonadota</taxon>
        <taxon>Gammaproteobacteria</taxon>
        <taxon>Lysobacterales</taxon>
        <taxon>Lysobacteraceae</taxon>
        <taxon>Cognatilysobacter</taxon>
    </lineage>
</organism>
<feature type="transmembrane region" description="Helical" evidence="1">
    <location>
        <begin position="367"/>
        <end position="386"/>
    </location>
</feature>
<keyword evidence="1" id="KW-0812">Transmembrane</keyword>
<comment type="caution">
    <text evidence="4">The sequence shown here is derived from an EMBL/GenBank/DDBJ whole genome shotgun (WGS) entry which is preliminary data.</text>
</comment>
<dbReference type="InterPro" id="IPR057436">
    <property type="entry name" value="5TMH_Lnb"/>
</dbReference>
<evidence type="ECO:0000259" key="2">
    <source>
        <dbReference type="Pfam" id="PF13387"/>
    </source>
</evidence>
<name>A0ABQ3BQH9_9GAMM</name>
<feature type="transmembrane region" description="Helical" evidence="1">
    <location>
        <begin position="279"/>
        <end position="301"/>
    </location>
</feature>
<feature type="transmembrane region" description="Helical" evidence="1">
    <location>
        <begin position="313"/>
        <end position="332"/>
    </location>
</feature>
<keyword evidence="1" id="KW-1133">Transmembrane helix</keyword>
<evidence type="ECO:0000259" key="3">
    <source>
        <dbReference type="Pfam" id="PF25221"/>
    </source>
</evidence>
<feature type="domain" description="Lnb N-terminal periplasmic" evidence="2">
    <location>
        <begin position="31"/>
        <end position="160"/>
    </location>
</feature>
<evidence type="ECO:0000313" key="5">
    <source>
        <dbReference type="Proteomes" id="UP000643403"/>
    </source>
</evidence>
<dbReference type="Pfam" id="PF25221">
    <property type="entry name" value="5TMH_Lnb"/>
    <property type="match status" value="1"/>
</dbReference>
<proteinExistence type="predicted"/>
<keyword evidence="1" id="KW-0472">Membrane</keyword>
<dbReference type="Pfam" id="PF13387">
    <property type="entry name" value="Lnb_N"/>
    <property type="match status" value="1"/>
</dbReference>
<dbReference type="EMBL" id="BMXY01000001">
    <property type="protein sequence ID" value="GGZ54321.1"/>
    <property type="molecule type" value="Genomic_DNA"/>
</dbReference>
<dbReference type="InterPro" id="IPR025178">
    <property type="entry name" value="Lnb_N"/>
</dbReference>
<protein>
    <submittedName>
        <fullName evidence="4">Membrane protein</fullName>
    </submittedName>
</protein>
<accession>A0ABQ3BQH9</accession>
<feature type="transmembrane region" description="Helical" evidence="1">
    <location>
        <begin position="255"/>
        <end position="272"/>
    </location>
</feature>
<gene>
    <name evidence="4" type="ORF">GCM10008101_04420</name>
</gene>
<sequence>MARVDRGLAGRLLALLVLLLAPLATFAAPRIGVVTMQPGEVFWERFGHDAIVVVDPASGAATSYNYGFFDPSEPDFVGNFVRGVMRYRLVALPFEEDMATYRAEGRGVSIQWLRLTDAQADSLAAALAENAKPENAAYGYDYFRDNCATRVRDMLDRALGGALHRQLAGRSHGSSYRSESVRLASPAPWMWLGFDLGLGPRADRPLSLWDEAFVPMHLADALREVQVDGRPIVVAEESVLPHRIAPEPADAPRATWPWLLAGIALAAALIAARRTRFVAGFAFAFWLVSGLLGLLMLYLWLGTAHEFAWANRNLLLVSPLGLLALPGAVRLLRGRASGPLMQRMLPLLATLALVAMFASWLEPGAQANARWIALLLPLHLGLGAALRRRGAAPDA</sequence>
<keyword evidence="5" id="KW-1185">Reference proteome</keyword>
<reference evidence="5" key="1">
    <citation type="journal article" date="2019" name="Int. J. Syst. Evol. Microbiol.">
        <title>The Global Catalogue of Microorganisms (GCM) 10K type strain sequencing project: providing services to taxonomists for standard genome sequencing and annotation.</title>
        <authorList>
            <consortium name="The Broad Institute Genomics Platform"/>
            <consortium name="The Broad Institute Genome Sequencing Center for Infectious Disease"/>
            <person name="Wu L."/>
            <person name="Ma J."/>
        </authorList>
    </citation>
    <scope>NUCLEOTIDE SEQUENCE [LARGE SCALE GENOMIC DNA]</scope>
    <source>
        <strain evidence="5">KCTC 22558</strain>
    </source>
</reference>
<feature type="transmembrane region" description="Helical" evidence="1">
    <location>
        <begin position="344"/>
        <end position="361"/>
    </location>
</feature>